<dbReference type="Ensembl" id="ENSDLAT00005002284.2">
    <property type="protein sequence ID" value="ENSDLAP00005002204.2"/>
    <property type="gene ID" value="ENSDLAG00005000995.2"/>
</dbReference>
<reference evidence="3" key="1">
    <citation type="submission" date="2025-08" db="UniProtKB">
        <authorList>
            <consortium name="Ensembl"/>
        </authorList>
    </citation>
    <scope>IDENTIFICATION</scope>
</reference>
<keyword evidence="1" id="KW-0175">Coiled coil</keyword>
<feature type="region of interest" description="Disordered" evidence="2">
    <location>
        <begin position="1"/>
        <end position="23"/>
    </location>
</feature>
<dbReference type="Proteomes" id="UP000694389">
    <property type="component" value="Unassembled WGS sequence"/>
</dbReference>
<accession>A0A8C4GET5</accession>
<dbReference type="AlphaFoldDB" id="A0A8C4GET5"/>
<evidence type="ECO:0008006" key="5">
    <source>
        <dbReference type="Google" id="ProtNLM"/>
    </source>
</evidence>
<dbReference type="InterPro" id="IPR004244">
    <property type="entry name" value="Transposase_22"/>
</dbReference>
<dbReference type="Gene3D" id="6.10.250.2700">
    <property type="match status" value="1"/>
</dbReference>
<keyword evidence="4" id="KW-1185">Reference proteome</keyword>
<evidence type="ECO:0000313" key="4">
    <source>
        <dbReference type="Proteomes" id="UP000694389"/>
    </source>
</evidence>
<dbReference type="GeneTree" id="ENSGT00940000177143"/>
<dbReference type="InterPro" id="IPR042566">
    <property type="entry name" value="L1_C"/>
</dbReference>
<protein>
    <recommendedName>
        <fullName evidence="5">LINE-1 type transposase domain-containing protein 1</fullName>
    </recommendedName>
</protein>
<sequence length="313" mass="35110">MASKTQRKSTKAAAQSLASPSLKRTLMANANASATTTHHPGLPSSPEIPEENALVQLLKAEMESSHRQLADIIKQEMVTFCAEIKQDLEALRQDTKADIASLKSELRAEMASMHSTQTETETTVREIEGALNCHDSSITSMESVVLELKREIGKLKDRNDDLENRSRRQNLRIIGIPESAENGKPTEIPSPLVLDRAHRTLAILQLSRNKGELKFREARIHIFPDMSAEFSRRRAAFNLVKAKLRQAGIKYGMFHPADLRLTCDGVSHSFKEPADKRAAIFSWSLILGLARYRTGMFICFHLDIQLTSSYPRF</sequence>
<dbReference type="PANTHER" id="PTHR11505">
    <property type="entry name" value="L1 TRANSPOSABLE ELEMENT-RELATED"/>
    <property type="match status" value="1"/>
</dbReference>
<dbReference type="Gene3D" id="3.30.250.20">
    <property type="entry name" value="L1 transposable element, C-terminal domain"/>
    <property type="match status" value="1"/>
</dbReference>
<organism evidence="3 4">
    <name type="scientific">Dicentrarchus labrax</name>
    <name type="common">European seabass</name>
    <name type="synonym">Morone labrax</name>
    <dbReference type="NCBI Taxonomy" id="13489"/>
    <lineage>
        <taxon>Eukaryota</taxon>
        <taxon>Metazoa</taxon>
        <taxon>Chordata</taxon>
        <taxon>Craniata</taxon>
        <taxon>Vertebrata</taxon>
        <taxon>Euteleostomi</taxon>
        <taxon>Actinopterygii</taxon>
        <taxon>Neopterygii</taxon>
        <taxon>Teleostei</taxon>
        <taxon>Neoteleostei</taxon>
        <taxon>Acanthomorphata</taxon>
        <taxon>Eupercaria</taxon>
        <taxon>Moronidae</taxon>
        <taxon>Dicentrarchus</taxon>
    </lineage>
</organism>
<evidence type="ECO:0000313" key="3">
    <source>
        <dbReference type="Ensembl" id="ENSDLAP00005002204.2"/>
    </source>
</evidence>
<proteinExistence type="predicted"/>
<feature type="coiled-coil region" evidence="1">
    <location>
        <begin position="138"/>
        <end position="172"/>
    </location>
</feature>
<reference evidence="3" key="2">
    <citation type="submission" date="2025-09" db="UniProtKB">
        <authorList>
            <consortium name="Ensembl"/>
        </authorList>
    </citation>
    <scope>IDENTIFICATION</scope>
</reference>
<evidence type="ECO:0000256" key="1">
    <source>
        <dbReference type="SAM" id="Coils"/>
    </source>
</evidence>
<name>A0A8C4GET5_DICLA</name>
<feature type="compositionally biased region" description="Basic residues" evidence="2">
    <location>
        <begin position="1"/>
        <end position="10"/>
    </location>
</feature>
<evidence type="ECO:0000256" key="2">
    <source>
        <dbReference type="SAM" id="MobiDB-lite"/>
    </source>
</evidence>